<dbReference type="InterPro" id="IPR023393">
    <property type="entry name" value="START-like_dom_sf"/>
</dbReference>
<reference evidence="3 4" key="1">
    <citation type="submission" date="2021-03" db="EMBL/GenBank/DDBJ databases">
        <title>Sequencing the genomes of 1000 actinobacteria strains.</title>
        <authorList>
            <person name="Klenk H.-P."/>
        </authorList>
    </citation>
    <scope>NUCLEOTIDE SEQUENCE [LARGE SCALE GENOMIC DNA]</scope>
    <source>
        <strain evidence="3 4">DSM 18824</strain>
    </source>
</reference>
<name>A0ABS4UXC2_9ACTN</name>
<evidence type="ECO:0000256" key="1">
    <source>
        <dbReference type="ARBA" id="ARBA00006817"/>
    </source>
</evidence>
<comment type="caution">
    <text evidence="3">The sequence shown here is derived from an EMBL/GenBank/DDBJ whole genome shotgun (WGS) entry which is preliminary data.</text>
</comment>
<organism evidence="3 4">
    <name type="scientific">Kribbella aluminosa</name>
    <dbReference type="NCBI Taxonomy" id="416017"/>
    <lineage>
        <taxon>Bacteria</taxon>
        <taxon>Bacillati</taxon>
        <taxon>Actinomycetota</taxon>
        <taxon>Actinomycetes</taxon>
        <taxon>Propionibacteriales</taxon>
        <taxon>Kribbellaceae</taxon>
        <taxon>Kribbella</taxon>
    </lineage>
</organism>
<proteinExistence type="inferred from homology"/>
<comment type="similarity">
    <text evidence="1">Belongs to the AHA1 family.</text>
</comment>
<dbReference type="SUPFAM" id="SSF55961">
    <property type="entry name" value="Bet v1-like"/>
    <property type="match status" value="1"/>
</dbReference>
<sequence length="172" mass="18765">MSLGEFDPELDLVVERVIRAPRHAVWRAWTDPARLAQWWVPAPAVCRVQRLEMRPGGAMVSQYSTDGTRFVPHLDAVVLAADEFERIAFTNAIASSWRPADPQPIAVTVEVILAEHPEGTDYRMIARHGDPASRSRHAEIGFADGWGTVTGQLAALVEGVGAEAPAGFEGSR</sequence>
<accession>A0ABS4UXC2</accession>
<feature type="domain" description="Activator of Hsp90 ATPase homologue 1/2-like C-terminal" evidence="2">
    <location>
        <begin position="19"/>
        <end position="158"/>
    </location>
</feature>
<dbReference type="Proteomes" id="UP000755585">
    <property type="component" value="Unassembled WGS sequence"/>
</dbReference>
<evidence type="ECO:0000313" key="3">
    <source>
        <dbReference type="EMBL" id="MBP2356271.1"/>
    </source>
</evidence>
<dbReference type="RefSeq" id="WP_209698811.1">
    <property type="nucleotide sequence ID" value="NZ_BAAAVU010000023.1"/>
</dbReference>
<dbReference type="EMBL" id="JAGINT010000002">
    <property type="protein sequence ID" value="MBP2356271.1"/>
    <property type="molecule type" value="Genomic_DNA"/>
</dbReference>
<dbReference type="Gene3D" id="3.30.530.20">
    <property type="match status" value="1"/>
</dbReference>
<keyword evidence="4" id="KW-1185">Reference proteome</keyword>
<dbReference type="Pfam" id="PF08327">
    <property type="entry name" value="AHSA1"/>
    <property type="match status" value="1"/>
</dbReference>
<gene>
    <name evidence="3" type="ORF">JOF29_007381</name>
</gene>
<dbReference type="InterPro" id="IPR013538">
    <property type="entry name" value="ASHA1/2-like_C"/>
</dbReference>
<evidence type="ECO:0000313" key="4">
    <source>
        <dbReference type="Proteomes" id="UP000755585"/>
    </source>
</evidence>
<evidence type="ECO:0000259" key="2">
    <source>
        <dbReference type="Pfam" id="PF08327"/>
    </source>
</evidence>
<protein>
    <submittedName>
        <fullName evidence="3">Uncharacterized protein YndB with AHSA1/START domain</fullName>
    </submittedName>
</protein>